<accession>A0A0K0DMG3</accession>
<evidence type="ECO:0000313" key="1">
    <source>
        <dbReference type="Proteomes" id="UP000035642"/>
    </source>
</evidence>
<dbReference type="Proteomes" id="UP000035642">
    <property type="component" value="Unassembled WGS sequence"/>
</dbReference>
<reference evidence="2" key="2">
    <citation type="submission" date="2017-02" db="UniProtKB">
        <authorList>
            <consortium name="WormBaseParasite"/>
        </authorList>
    </citation>
    <scope>IDENTIFICATION</scope>
</reference>
<dbReference type="WBParaSite" id="ACAC_0001287601-mRNA-1">
    <property type="protein sequence ID" value="ACAC_0001287601-mRNA-1"/>
    <property type="gene ID" value="ACAC_0001287601"/>
</dbReference>
<protein>
    <submittedName>
        <fullName evidence="2">Transposase</fullName>
    </submittedName>
</protein>
<organism evidence="1 2">
    <name type="scientific">Angiostrongylus cantonensis</name>
    <name type="common">Rat lungworm</name>
    <dbReference type="NCBI Taxonomy" id="6313"/>
    <lineage>
        <taxon>Eukaryota</taxon>
        <taxon>Metazoa</taxon>
        <taxon>Ecdysozoa</taxon>
        <taxon>Nematoda</taxon>
        <taxon>Chromadorea</taxon>
        <taxon>Rhabditida</taxon>
        <taxon>Rhabditina</taxon>
        <taxon>Rhabditomorpha</taxon>
        <taxon>Strongyloidea</taxon>
        <taxon>Metastrongylidae</taxon>
        <taxon>Angiostrongylus</taxon>
    </lineage>
</organism>
<dbReference type="STRING" id="6313.A0A0K0DMG3"/>
<name>A0A0K0DMG3_ANGCA</name>
<dbReference type="AlphaFoldDB" id="A0A0K0DMG3"/>
<proteinExistence type="predicted"/>
<sequence>MLLKATQAVFDDNALSKAPRYPTDLWSGYGFSSSLPADLLKGILDISDDDVELPKGRPILGRDAKTAESCESGFLLKVANKFSTCITCSPVDRRVTRASASKSSIFQCRVQE</sequence>
<keyword evidence="1" id="KW-1185">Reference proteome</keyword>
<evidence type="ECO:0000313" key="2">
    <source>
        <dbReference type="WBParaSite" id="ACAC_0001287601-mRNA-1"/>
    </source>
</evidence>
<reference evidence="1" key="1">
    <citation type="submission" date="2012-09" db="EMBL/GenBank/DDBJ databases">
        <authorList>
            <person name="Martin A.A."/>
        </authorList>
    </citation>
    <scope>NUCLEOTIDE SEQUENCE</scope>
</reference>